<keyword evidence="5" id="KW-0696">RNA-directed RNA polymerase</keyword>
<feature type="transmembrane region" description="Helical" evidence="18">
    <location>
        <begin position="304"/>
        <end position="322"/>
    </location>
</feature>
<evidence type="ECO:0000256" key="2">
    <source>
        <dbReference type="ARBA" id="ARBA00008764"/>
    </source>
</evidence>
<feature type="transmembrane region" description="Helical" evidence="18">
    <location>
        <begin position="329"/>
        <end position="346"/>
    </location>
</feature>
<dbReference type="GO" id="GO:0006351">
    <property type="term" value="P:DNA-templated transcription"/>
    <property type="evidence" value="ECO:0007669"/>
    <property type="project" value="InterPro"/>
</dbReference>
<feature type="transmembrane region" description="Helical" evidence="18">
    <location>
        <begin position="246"/>
        <end position="265"/>
    </location>
</feature>
<keyword evidence="11" id="KW-0688">Ribosomal frameshifting</keyword>
<keyword evidence="13" id="KW-0720">Serine protease</keyword>
<protein>
    <recommendedName>
        <fullName evidence="4">Non-structural polyprotein 1AB</fullName>
    </recommendedName>
</protein>
<evidence type="ECO:0000256" key="13">
    <source>
        <dbReference type="ARBA" id="ARBA00022825"/>
    </source>
</evidence>
<evidence type="ECO:0000256" key="1">
    <source>
        <dbReference type="ARBA" id="ARBA00005873"/>
    </source>
</evidence>
<dbReference type="GO" id="GO:0000166">
    <property type="term" value="F:nucleotide binding"/>
    <property type="evidence" value="ECO:0007669"/>
    <property type="project" value="UniProtKB-KW"/>
</dbReference>
<dbReference type="SUPFAM" id="SSF56672">
    <property type="entry name" value="DNA/RNA polymerases"/>
    <property type="match status" value="1"/>
</dbReference>
<evidence type="ECO:0000256" key="12">
    <source>
        <dbReference type="ARBA" id="ARBA00022801"/>
    </source>
</evidence>
<keyword evidence="14" id="KW-0693">Viral RNA replication</keyword>
<comment type="function">
    <text evidence="15">Responsible for the cleavage of the polyprotein into functional products.</text>
</comment>
<evidence type="ECO:0000256" key="10">
    <source>
        <dbReference type="ARBA" id="ARBA00022741"/>
    </source>
</evidence>
<comment type="similarity">
    <text evidence="2">Belongs to the peptidase S1B family.</text>
</comment>
<keyword evidence="18" id="KW-0812">Transmembrane</keyword>
<evidence type="ECO:0000256" key="15">
    <source>
        <dbReference type="ARBA" id="ARBA00045910"/>
    </source>
</evidence>
<keyword evidence="7" id="KW-0808">Transferase</keyword>
<evidence type="ECO:0000256" key="4">
    <source>
        <dbReference type="ARBA" id="ARBA00019743"/>
    </source>
</evidence>
<dbReference type="GO" id="GO:0006508">
    <property type="term" value="P:proteolysis"/>
    <property type="evidence" value="ECO:0007669"/>
    <property type="project" value="UniProtKB-KW"/>
</dbReference>
<feature type="region of interest" description="Disordered" evidence="17">
    <location>
        <begin position="834"/>
        <end position="869"/>
    </location>
</feature>
<evidence type="ECO:0000256" key="3">
    <source>
        <dbReference type="ARBA" id="ARBA00011245"/>
    </source>
</evidence>
<feature type="compositionally biased region" description="Basic and acidic residues" evidence="17">
    <location>
        <begin position="1317"/>
        <end position="1327"/>
    </location>
</feature>
<comment type="subunit">
    <text evidence="3">Monomer.</text>
</comment>
<comment type="catalytic activity">
    <reaction evidence="16">
        <text>RNA(n) + a ribonucleoside 5'-triphosphate = RNA(n+1) + diphosphate</text>
        <dbReference type="Rhea" id="RHEA:21248"/>
        <dbReference type="Rhea" id="RHEA-COMP:14527"/>
        <dbReference type="Rhea" id="RHEA-COMP:17342"/>
        <dbReference type="ChEBI" id="CHEBI:33019"/>
        <dbReference type="ChEBI" id="CHEBI:61557"/>
        <dbReference type="ChEBI" id="CHEBI:140395"/>
    </reaction>
</comment>
<evidence type="ECO:0000256" key="7">
    <source>
        <dbReference type="ARBA" id="ARBA00022679"/>
    </source>
</evidence>
<dbReference type="PRINTS" id="PR00839">
    <property type="entry name" value="V8PROTEASE"/>
</dbReference>
<proteinExistence type="inferred from homology"/>
<dbReference type="InterPro" id="IPR008256">
    <property type="entry name" value="Peptidase_S1B"/>
</dbReference>
<dbReference type="InterPro" id="IPR007094">
    <property type="entry name" value="RNA-dir_pol_PSvirus"/>
</dbReference>
<keyword evidence="6" id="KW-0645">Protease</keyword>
<dbReference type="GO" id="GO:0003723">
    <property type="term" value="F:RNA binding"/>
    <property type="evidence" value="ECO:0007669"/>
    <property type="project" value="InterPro"/>
</dbReference>
<evidence type="ECO:0000259" key="19">
    <source>
        <dbReference type="PROSITE" id="PS50507"/>
    </source>
</evidence>
<dbReference type="Gene3D" id="3.30.70.270">
    <property type="match status" value="1"/>
</dbReference>
<keyword evidence="12" id="KW-0378">Hydrolase</keyword>
<keyword evidence="18" id="KW-1133">Transmembrane helix</keyword>
<comment type="similarity">
    <text evidence="1">Belongs to the astroviridae polyprotein 1AB family.</text>
</comment>
<evidence type="ECO:0000256" key="18">
    <source>
        <dbReference type="SAM" id="Phobius"/>
    </source>
</evidence>
<dbReference type="InterPro" id="IPR001205">
    <property type="entry name" value="RNA-dir_pol_C"/>
</dbReference>
<feature type="domain" description="RdRp catalytic" evidence="19">
    <location>
        <begin position="1064"/>
        <end position="1188"/>
    </location>
</feature>
<dbReference type="PROSITE" id="PS50507">
    <property type="entry name" value="RDRP_SSRNA_POS"/>
    <property type="match status" value="1"/>
</dbReference>
<reference evidence="20" key="1">
    <citation type="journal article" date="2018" name="Nature">
        <title>The evolutionary history of vertebrate RNA viruses.</title>
        <authorList>
            <person name="Shi M."/>
            <person name="Lin X.D."/>
            <person name="Chen X."/>
            <person name="Tian J.H."/>
            <person name="Chen L.J."/>
            <person name="Li K."/>
            <person name="Wang W."/>
            <person name="Eden J.S."/>
            <person name="Shen J.J."/>
            <person name="Liu L."/>
            <person name="Holmes E.C."/>
            <person name="Zhang Y.Z."/>
        </authorList>
    </citation>
    <scope>NUCLEOTIDE SEQUENCE</scope>
    <source>
        <strain evidence="20">DTHH2075</strain>
    </source>
</reference>
<dbReference type="Gene3D" id="2.40.10.10">
    <property type="entry name" value="Trypsin-like serine proteases"/>
    <property type="match status" value="1"/>
</dbReference>
<feature type="transmembrane region" description="Helical" evidence="18">
    <location>
        <begin position="174"/>
        <end position="196"/>
    </location>
</feature>
<dbReference type="EMBL" id="MG599887">
    <property type="protein sequence ID" value="AVM87143.1"/>
    <property type="molecule type" value="Genomic_RNA"/>
</dbReference>
<feature type="compositionally biased region" description="Polar residues" evidence="17">
    <location>
        <begin position="839"/>
        <end position="848"/>
    </location>
</feature>
<name>A0A2P1GMC4_9VIRU</name>
<evidence type="ECO:0000256" key="5">
    <source>
        <dbReference type="ARBA" id="ARBA00022484"/>
    </source>
</evidence>
<evidence type="ECO:0000256" key="16">
    <source>
        <dbReference type="ARBA" id="ARBA00047383"/>
    </source>
</evidence>
<evidence type="ECO:0000256" key="6">
    <source>
        <dbReference type="ARBA" id="ARBA00022670"/>
    </source>
</evidence>
<dbReference type="InterPro" id="IPR043128">
    <property type="entry name" value="Rev_trsase/Diguanyl_cyclase"/>
</dbReference>
<dbReference type="GO" id="GO:0039694">
    <property type="term" value="P:viral RNA genome replication"/>
    <property type="evidence" value="ECO:0007669"/>
    <property type="project" value="InterPro"/>
</dbReference>
<dbReference type="CDD" id="cd23172">
    <property type="entry name" value="ps-ssRNAv_Astroviridae_RdRp"/>
    <property type="match status" value="1"/>
</dbReference>
<evidence type="ECO:0000256" key="11">
    <source>
        <dbReference type="ARBA" id="ARBA00022758"/>
    </source>
</evidence>
<dbReference type="SUPFAM" id="SSF50494">
    <property type="entry name" value="Trypsin-like serine proteases"/>
    <property type="match status" value="1"/>
</dbReference>
<organism evidence="20">
    <name type="scientific">Dongtou red stingray astrovirus</name>
    <dbReference type="NCBI Taxonomy" id="2116414"/>
    <lineage>
        <taxon>Viruses</taxon>
        <taxon>Riboviria</taxon>
        <taxon>Orthornavirae</taxon>
        <taxon>Pisuviricota</taxon>
        <taxon>Stelpaviricetes</taxon>
        <taxon>Stellavirales</taxon>
        <taxon>Astroviridae</taxon>
    </lineage>
</organism>
<evidence type="ECO:0000256" key="8">
    <source>
        <dbReference type="ARBA" id="ARBA00022695"/>
    </source>
</evidence>
<evidence type="ECO:0000256" key="9">
    <source>
        <dbReference type="ARBA" id="ARBA00022729"/>
    </source>
</evidence>
<dbReference type="InterPro" id="IPR043502">
    <property type="entry name" value="DNA/RNA_pol_sf"/>
</dbReference>
<feature type="region of interest" description="Disordered" evidence="17">
    <location>
        <begin position="1317"/>
        <end position="1360"/>
    </location>
</feature>
<evidence type="ECO:0000256" key="17">
    <source>
        <dbReference type="SAM" id="MobiDB-lite"/>
    </source>
</evidence>
<dbReference type="InterPro" id="IPR043504">
    <property type="entry name" value="Peptidase_S1_PA_chymotrypsin"/>
</dbReference>
<keyword evidence="10" id="KW-0547">Nucleotide-binding</keyword>
<keyword evidence="8" id="KW-0548">Nucleotidyltransferase</keyword>
<dbReference type="InterPro" id="IPR009003">
    <property type="entry name" value="Peptidase_S1_PA"/>
</dbReference>
<keyword evidence="9" id="KW-0732">Signal</keyword>
<keyword evidence="18" id="KW-0472">Membrane</keyword>
<dbReference type="GO" id="GO:0008236">
    <property type="term" value="F:serine-type peptidase activity"/>
    <property type="evidence" value="ECO:0007669"/>
    <property type="project" value="UniProtKB-KW"/>
</dbReference>
<dbReference type="GO" id="GO:0003968">
    <property type="term" value="F:RNA-directed RNA polymerase activity"/>
    <property type="evidence" value="ECO:0007669"/>
    <property type="project" value="UniProtKB-KW"/>
</dbReference>
<feature type="compositionally biased region" description="Basic and acidic residues" evidence="17">
    <location>
        <begin position="1343"/>
        <end position="1360"/>
    </location>
</feature>
<dbReference type="Pfam" id="PF00680">
    <property type="entry name" value="RdRP_1"/>
    <property type="match status" value="1"/>
</dbReference>
<evidence type="ECO:0000313" key="20">
    <source>
        <dbReference type="EMBL" id="AVM87143.1"/>
    </source>
</evidence>
<evidence type="ECO:0000256" key="14">
    <source>
        <dbReference type="ARBA" id="ARBA00022953"/>
    </source>
</evidence>
<dbReference type="GO" id="GO:0075523">
    <property type="term" value="P:viral translational frameshifting"/>
    <property type="evidence" value="ECO:0007669"/>
    <property type="project" value="UniProtKB-KW"/>
</dbReference>
<feature type="transmembrane region" description="Helical" evidence="18">
    <location>
        <begin position="277"/>
        <end position="298"/>
    </location>
</feature>
<sequence length="1360" mass="152506">MANVTNTTTTTQAGAGQTGFTAFETPTQVLMNAPAAAAAAVSKTDTRQGDLEKLLKEYKELTGNDYTAGIVRPKTQFPVSNGAVHHAQVDISDSEDEEEELFVGGKTKYDPNAPLVLSTPPSAMNFRKALAKSEETVLRYTQKLLKEGKVAEEPKKEEEEVTVKEPKDRPFIKWLFIFIISLGIVGFLTVLSLQVIHYLRDDHVHVPHTKLQPEGKQFKVTYSYTTTGRPITVSTTVPKGPKLDRLMVVMYALMLLMHFLTKYFTPAGFIMCALIPINSVGIYALSMFAPTFIAGFLLTMGPTSFIPLSVLTTVTSILWRIFKGDTNWALADCVLYAAGVGGYQLWALLELPFFPVSKLLECAIVFGIVLGTKIALLSLPSVKKIYHWSGETVTSTYVDLKHNLGQAASTFNLGIGPLFKSAKTPQQNHGGVVHDGVRLRRTRQSGNAEQPYQRFVPQKESKSEIWPNGVGQPILNTTSDVRTFLTNLSSPPCYDKEVATGGPQFPVKILDYFIQVLDDRGEFVGHAVPFMGAVVILKHVVPNKKVGDKILVIFRGNEYHLKILKQTLPRQPGQSEVLYWCNPPPGCESVRREKNPMPQPIILRSYVNMEHCISPGSTITGFKHTANTSGGTSGSPIYSTNGNLVGIHWGGIGSVNGYVGVQAIIDSLSGGIDQEAKPKYIKRVGRGKGKGKKKKGLGKFFTNEEYDDLINNKGMTKQQIWDLIDYMKHTSNDYDEDEYEAVIQLESGHQIPINSPLEEWFVVTYYHHIMNNPDFCVCNEPGCKCSDFQERLEDEPTEVIGNGPDWQMIAPKNPRSPLAITRGGKTRELFGLTSGDFRPTSQSGTYGSLGQVKVNRRPDHTPRGDPISNYWGDVGQTQTHFPPTWTARHHQSGFDKFTPTDGNCGAADASIIRAAETLSRKISRAIFETEGKYGVQKTPIEAVTKPTESNPGWPYLNDYNSESAFALENLDSYAEMYDAMLDDSWLPVWYSFLKNEVVTKQKLDEGNFRVITCPPCVFSRIQGTYDQDLNRWFKEHPGLLHSMVGFTPFDGQLTNYMRKLGGYKYYVEKDFKRFDGSLPEHLMRMVRKIRANQFAPEALDSDDLKRLKFIETALTNRPTLTTAGTLHFCAKGNASGQVSTSSDNCIANILLHYMMYQEVYGLEPDDVDFYVYGDDFIGGMNVKPDPVAEEQWFLLRFGMILPSEKFKWSRSLDGLSFCGFVIHGDDVDGYYPVYKPEKILSNLMNPAIAVKDPYVMYAKMLCVTLLLWKGPWGDKLYERLIELARIINAWVPSASFFDKLVGGGPKKDTKIQWQEKRIITQPKRDQQPELSPKPQRKRRPRRRDNPQKDRNLTKLNPLKE</sequence>
<accession>A0A2P1GMC4</accession>